<protein>
    <submittedName>
        <fullName evidence="2">Uncharacterized protein</fullName>
    </submittedName>
</protein>
<sequence length="179" mass="19948">MPNTIPSSKYRSAYFTDSTSIAFSFFPLFALFFFCFECSVTFFPVFLGISSSFPSALSLHLSFKGIPPLLLSSCVSLSLSPVGVNLYNFSNANSLPLSPCRYGNQEGNNGRKCYSIILLSFPSFVLFSVLSSPCLSLFFEPLCFSLSPRISLPLIRFWRSFYIENDSNSMTLNMTSLLV</sequence>
<keyword evidence="1" id="KW-0472">Membrane</keyword>
<dbReference type="Proteomes" id="UP000023758">
    <property type="component" value="Unassembled WGS sequence"/>
</dbReference>
<proteinExistence type="predicted"/>
<organism evidence="2">
    <name type="scientific">Trichophyton rubrum CBS 288.86</name>
    <dbReference type="NCBI Taxonomy" id="1215330"/>
    <lineage>
        <taxon>Eukaryota</taxon>
        <taxon>Fungi</taxon>
        <taxon>Dikarya</taxon>
        <taxon>Ascomycota</taxon>
        <taxon>Pezizomycotina</taxon>
        <taxon>Eurotiomycetes</taxon>
        <taxon>Eurotiomycetidae</taxon>
        <taxon>Onygenales</taxon>
        <taxon>Arthrodermataceae</taxon>
        <taxon>Trichophyton</taxon>
    </lineage>
</organism>
<feature type="transmembrane region" description="Helical" evidence="1">
    <location>
        <begin position="21"/>
        <end position="49"/>
    </location>
</feature>
<dbReference type="EMBL" id="KK207704">
    <property type="protein sequence ID" value="EZF56979.1"/>
    <property type="molecule type" value="Genomic_DNA"/>
</dbReference>
<keyword evidence="1" id="KW-0812">Transmembrane</keyword>
<gene>
    <name evidence="2" type="ORF">H103_00714</name>
</gene>
<feature type="transmembrane region" description="Helical" evidence="1">
    <location>
        <begin position="69"/>
        <end position="89"/>
    </location>
</feature>
<evidence type="ECO:0000313" key="2">
    <source>
        <dbReference type="EMBL" id="EZF56979.1"/>
    </source>
</evidence>
<accession>A0A022WF88</accession>
<dbReference type="AlphaFoldDB" id="A0A022WF88"/>
<dbReference type="HOGENOM" id="CLU_1504517_0_0_1"/>
<feature type="transmembrane region" description="Helical" evidence="1">
    <location>
        <begin position="116"/>
        <end position="139"/>
    </location>
</feature>
<reference evidence="2" key="1">
    <citation type="submission" date="2014-02" db="EMBL/GenBank/DDBJ databases">
        <title>The Genome Sequence of Trichophyton rubrum (morphotype fischeri) CBS 288.86.</title>
        <authorList>
            <consortium name="The Broad Institute Genomics Platform"/>
            <person name="Cuomo C.A."/>
            <person name="White T.C."/>
            <person name="Graser Y."/>
            <person name="Martinez-Rossi N."/>
            <person name="Heitman J."/>
            <person name="Young S.K."/>
            <person name="Zeng Q."/>
            <person name="Gargeya S."/>
            <person name="Abouelleil A."/>
            <person name="Alvarado L."/>
            <person name="Chapman S.B."/>
            <person name="Gainer-Dewar J."/>
            <person name="Goldberg J."/>
            <person name="Griggs A."/>
            <person name="Gujja S."/>
            <person name="Hansen M."/>
            <person name="Howarth C."/>
            <person name="Imamovic A."/>
            <person name="Larimer J."/>
            <person name="Martinez D."/>
            <person name="Murphy C."/>
            <person name="Pearson M.D."/>
            <person name="Persinoti G."/>
            <person name="Poon T."/>
            <person name="Priest M."/>
            <person name="Roberts A.D."/>
            <person name="Saif S."/>
            <person name="Shea T.D."/>
            <person name="Sykes S.N."/>
            <person name="Wortman J."/>
            <person name="Nusbaum C."/>
            <person name="Birren B."/>
        </authorList>
    </citation>
    <scope>NUCLEOTIDE SEQUENCE [LARGE SCALE GENOMIC DNA]</scope>
    <source>
        <strain evidence="2">CBS 288.86</strain>
    </source>
</reference>
<name>A0A022WF88_TRIRU</name>
<keyword evidence="1" id="KW-1133">Transmembrane helix</keyword>
<evidence type="ECO:0000256" key="1">
    <source>
        <dbReference type="SAM" id="Phobius"/>
    </source>
</evidence>